<accession>A0ABX1B736</accession>
<dbReference type="RefSeq" id="WP_168013878.1">
    <property type="nucleotide sequence ID" value="NZ_JAATEP010000024.1"/>
</dbReference>
<organism evidence="4 5">
    <name type="scientific">Nonomuraea composti</name>
    <dbReference type="NCBI Taxonomy" id="2720023"/>
    <lineage>
        <taxon>Bacteria</taxon>
        <taxon>Bacillati</taxon>
        <taxon>Actinomycetota</taxon>
        <taxon>Actinomycetes</taxon>
        <taxon>Streptosporangiales</taxon>
        <taxon>Streptosporangiaceae</taxon>
        <taxon>Nonomuraea</taxon>
    </lineage>
</organism>
<dbReference type="InterPro" id="IPR050832">
    <property type="entry name" value="Bact_Acetyltransf"/>
</dbReference>
<dbReference type="Gene3D" id="3.40.630.30">
    <property type="match status" value="1"/>
</dbReference>
<dbReference type="PANTHER" id="PTHR43877:SF2">
    <property type="entry name" value="AMINOALKYLPHOSPHONATE N-ACETYLTRANSFERASE-RELATED"/>
    <property type="match status" value="1"/>
</dbReference>
<proteinExistence type="predicted"/>
<dbReference type="Pfam" id="PF00583">
    <property type="entry name" value="Acetyltransf_1"/>
    <property type="match status" value="1"/>
</dbReference>
<dbReference type="InterPro" id="IPR016181">
    <property type="entry name" value="Acyl_CoA_acyltransferase"/>
</dbReference>
<evidence type="ECO:0000256" key="1">
    <source>
        <dbReference type="ARBA" id="ARBA00022679"/>
    </source>
</evidence>
<dbReference type="PROSITE" id="PS51186">
    <property type="entry name" value="GNAT"/>
    <property type="match status" value="1"/>
</dbReference>
<dbReference type="PANTHER" id="PTHR43877">
    <property type="entry name" value="AMINOALKYLPHOSPHONATE N-ACETYLTRANSFERASE-RELATED-RELATED"/>
    <property type="match status" value="1"/>
</dbReference>
<keyword evidence="1" id="KW-0808">Transferase</keyword>
<comment type="caution">
    <text evidence="4">The sequence shown here is derived from an EMBL/GenBank/DDBJ whole genome shotgun (WGS) entry which is preliminary data.</text>
</comment>
<evidence type="ECO:0000256" key="2">
    <source>
        <dbReference type="ARBA" id="ARBA00023315"/>
    </source>
</evidence>
<feature type="domain" description="N-acetyltransferase" evidence="3">
    <location>
        <begin position="2"/>
        <end position="161"/>
    </location>
</feature>
<dbReference type="Proteomes" id="UP000696294">
    <property type="component" value="Unassembled WGS sequence"/>
</dbReference>
<keyword evidence="2" id="KW-0012">Acyltransferase</keyword>
<name>A0ABX1B736_9ACTN</name>
<evidence type="ECO:0000313" key="4">
    <source>
        <dbReference type="EMBL" id="NJP93638.1"/>
    </source>
</evidence>
<protein>
    <submittedName>
        <fullName evidence="4">GNAT family N-acetyltransferase</fullName>
    </submittedName>
</protein>
<reference evidence="4 5" key="1">
    <citation type="submission" date="2020-03" db="EMBL/GenBank/DDBJ databases">
        <title>WGS of actinomycetes isolated from Thailand.</title>
        <authorList>
            <person name="Thawai C."/>
        </authorList>
    </citation>
    <scope>NUCLEOTIDE SEQUENCE [LARGE SCALE GENOMIC DNA]</scope>
    <source>
        <strain evidence="4 5">FMUSA5-5</strain>
    </source>
</reference>
<gene>
    <name evidence="4" type="ORF">HCN51_30055</name>
</gene>
<evidence type="ECO:0000313" key="5">
    <source>
        <dbReference type="Proteomes" id="UP000696294"/>
    </source>
</evidence>
<keyword evidence="5" id="KW-1185">Reference proteome</keyword>
<dbReference type="CDD" id="cd04301">
    <property type="entry name" value="NAT_SF"/>
    <property type="match status" value="1"/>
</dbReference>
<dbReference type="EMBL" id="JAATEP010000024">
    <property type="protein sequence ID" value="NJP93638.1"/>
    <property type="molecule type" value="Genomic_DNA"/>
</dbReference>
<evidence type="ECO:0000259" key="3">
    <source>
        <dbReference type="PROSITE" id="PS51186"/>
    </source>
</evidence>
<dbReference type="SUPFAM" id="SSF55729">
    <property type="entry name" value="Acyl-CoA N-acyltransferases (Nat)"/>
    <property type="match status" value="1"/>
</dbReference>
<sequence length="162" mass="17708">MIEIRRAGPDDAPALLDLRLRLDEESSFMLLEPGERDPVPKPLRSDGASFVVVAMAEGGVAAGYVEVEVLPYRRARRTGYVVMGVRAAHAGQGLGRRLLEQAVREARAAGMARLELTVMSHNLRALGLYLACGFQVEGLRRSALDVDGRRVDEYYMGLLLAA</sequence>
<dbReference type="InterPro" id="IPR000182">
    <property type="entry name" value="GNAT_dom"/>
</dbReference>